<dbReference type="PANTHER" id="PTHR42716:SF2">
    <property type="entry name" value="L-ASPARTATE OXIDASE, CHLOROPLASTIC"/>
    <property type="match status" value="1"/>
</dbReference>
<reference evidence="12" key="1">
    <citation type="journal article" date="2005" name="J. Biol. Chem.">
        <title>2-Haloacrylate reductase, a novel enzyme of the medium chain dehydrogenase/reductase superfamily that catalyzes the reduction of a carbon-carbon double bond of unsaturated organohalogen compounds.</title>
        <authorList>
            <person name="Kurata A."/>
            <person name="Kurihara T."/>
            <person name="Kamachi H."/>
            <person name="Esaki N."/>
        </authorList>
    </citation>
    <scope>NUCLEOTIDE SEQUENCE</scope>
    <source>
        <strain evidence="12">WS</strain>
    </source>
</reference>
<evidence type="ECO:0000256" key="7">
    <source>
        <dbReference type="ARBA" id="ARBA00022827"/>
    </source>
</evidence>
<dbReference type="AlphaFoldDB" id="Q59I45"/>
<accession>Q59I45</accession>
<dbReference type="SUPFAM" id="SSF51905">
    <property type="entry name" value="FAD/NAD(P)-binding domain"/>
    <property type="match status" value="1"/>
</dbReference>
<evidence type="ECO:0000256" key="3">
    <source>
        <dbReference type="ARBA" id="ARBA00008562"/>
    </source>
</evidence>
<comment type="similarity">
    <text evidence="3">Belongs to the FAD-dependent oxidoreductase 2 family. NadB subfamily.</text>
</comment>
<dbReference type="InterPro" id="IPR005288">
    <property type="entry name" value="NadB"/>
</dbReference>
<dbReference type="InterPro" id="IPR027477">
    <property type="entry name" value="Succ_DH/fumarate_Rdtase_cat_sf"/>
</dbReference>
<sequence length="547" mass="58677">MSDVLVTDVLVVGEGCAGQTAALTASESGCDVIMLGDGRAPSTAVSTGFLTYAAHEGFNRAQLYEAMSQTTGKGLCDVALLRRLVDEAPKEMAELIETYKVPVDNTERGVRARRAVGKSGKELLSGLDADYGTRGSLEDTTGLMMEFSSTHGTALYAQLRKAVNTAPKIRRVRGSALVLEPGSTTVGALVDGEPVTIAARSIILATGGIQGLYEVTDNPHTLTGDGHGMAMDAGAEFVDMEFMQFYPLSVNEEGAPTLFFYPDFPRRAKLIDDGGRNVLVKHLGEGSQYLSELHNWDQLAAVVQTEIVEGRKVFVDFRETKPEEWAPDSLTGTFLGKCVPNFMTTPVQVAPSSHYTIGGLKVDVDGRTNLPKLYAVGELAGGVHGANRHGGTALVDAMTYGRIAGRHAAGSLNGAAATGGAALLPAGSKAGKASRIEGAMSDLRRANQLALGPIRDAVRLQRVGELFAELLDEVRSFGWNGYKEMQEILRVERAIKLSDAMRQAMLRRTETRGVHYRADFPSSSDAWLKKQVFALRDGALHFKDVPL</sequence>
<feature type="domain" description="Fumarate reductase/succinate dehydrogenase flavoprotein-like C-terminal" evidence="11">
    <location>
        <begin position="445"/>
        <end position="534"/>
    </location>
</feature>
<dbReference type="InterPro" id="IPR003953">
    <property type="entry name" value="FAD-dep_OxRdtase_2_FAD-bd"/>
</dbReference>
<dbReference type="Pfam" id="PF00890">
    <property type="entry name" value="FAD_binding_2"/>
    <property type="match status" value="1"/>
</dbReference>
<evidence type="ECO:0000256" key="2">
    <source>
        <dbReference type="ARBA" id="ARBA00004950"/>
    </source>
</evidence>
<dbReference type="SUPFAM" id="SSF46977">
    <property type="entry name" value="Succinate dehydrogenase/fumarate reductase flavoprotein C-terminal domain"/>
    <property type="match status" value="1"/>
</dbReference>
<dbReference type="InterPro" id="IPR036188">
    <property type="entry name" value="FAD/NAD-bd_sf"/>
</dbReference>
<organism evidence="12">
    <name type="scientific">Burkholderia sp. WS</name>
    <dbReference type="NCBI Taxonomy" id="306678"/>
    <lineage>
        <taxon>Bacteria</taxon>
        <taxon>Pseudomonadati</taxon>
        <taxon>Pseudomonadota</taxon>
        <taxon>Betaproteobacteria</taxon>
        <taxon>Burkholderiales</taxon>
        <taxon>Burkholderiaceae</taxon>
        <taxon>Burkholderia</taxon>
    </lineage>
</organism>
<keyword evidence="7" id="KW-0274">FAD</keyword>
<protein>
    <recommendedName>
        <fullName evidence="4">L-aspartate oxidase</fullName>
        <ecNumber evidence="4">1.4.3.16</ecNumber>
    </recommendedName>
</protein>
<comment type="catalytic activity">
    <reaction evidence="9">
        <text>L-aspartate + O2 = iminosuccinate + H2O2</text>
        <dbReference type="Rhea" id="RHEA:25876"/>
        <dbReference type="ChEBI" id="CHEBI:15379"/>
        <dbReference type="ChEBI" id="CHEBI:16240"/>
        <dbReference type="ChEBI" id="CHEBI:29991"/>
        <dbReference type="ChEBI" id="CHEBI:77875"/>
        <dbReference type="EC" id="1.4.3.16"/>
    </reaction>
    <physiologicalReaction direction="left-to-right" evidence="9">
        <dbReference type="Rhea" id="RHEA:25877"/>
    </physiologicalReaction>
</comment>
<feature type="domain" description="FAD-dependent oxidoreductase 2 FAD-binding" evidence="10">
    <location>
        <begin position="8"/>
        <end position="394"/>
    </location>
</feature>
<dbReference type="PRINTS" id="PR00411">
    <property type="entry name" value="PNDRDTASEI"/>
</dbReference>
<proteinExistence type="inferred from homology"/>
<keyword evidence="8" id="KW-0560">Oxidoreductase</keyword>
<dbReference type="InterPro" id="IPR015939">
    <property type="entry name" value="Fum_Rdtase/Succ_DH_flav-like_C"/>
</dbReference>
<name>Q59I45_9BURK</name>
<dbReference type="InterPro" id="IPR037099">
    <property type="entry name" value="Fum_R/Succ_DH_flav-like_C_sf"/>
</dbReference>
<evidence type="ECO:0000259" key="11">
    <source>
        <dbReference type="Pfam" id="PF02910"/>
    </source>
</evidence>
<evidence type="ECO:0000259" key="10">
    <source>
        <dbReference type="Pfam" id="PF00890"/>
    </source>
</evidence>
<dbReference type="Gene3D" id="1.20.58.100">
    <property type="entry name" value="Fumarate reductase/succinate dehydrogenase flavoprotein-like, C-terminal domain"/>
    <property type="match status" value="1"/>
</dbReference>
<evidence type="ECO:0000256" key="6">
    <source>
        <dbReference type="ARBA" id="ARBA00022642"/>
    </source>
</evidence>
<evidence type="ECO:0000256" key="9">
    <source>
        <dbReference type="ARBA" id="ARBA00048305"/>
    </source>
</evidence>
<dbReference type="UniPathway" id="UPA00253">
    <property type="reaction ID" value="UER00326"/>
</dbReference>
<dbReference type="Gene3D" id="3.90.700.10">
    <property type="entry name" value="Succinate dehydrogenase/fumarate reductase flavoprotein, catalytic domain"/>
    <property type="match status" value="1"/>
</dbReference>
<evidence type="ECO:0000256" key="5">
    <source>
        <dbReference type="ARBA" id="ARBA00022630"/>
    </source>
</evidence>
<evidence type="ECO:0000313" key="12">
    <source>
        <dbReference type="EMBL" id="BAD91550.1"/>
    </source>
</evidence>
<dbReference type="PANTHER" id="PTHR42716">
    <property type="entry name" value="L-ASPARTATE OXIDASE"/>
    <property type="match status" value="1"/>
</dbReference>
<dbReference type="GO" id="GO:0034628">
    <property type="term" value="P:'de novo' NAD+ biosynthetic process from L-aspartate"/>
    <property type="evidence" value="ECO:0007669"/>
    <property type="project" value="TreeGrafter"/>
</dbReference>
<dbReference type="Gene3D" id="3.50.50.60">
    <property type="entry name" value="FAD/NAD(P)-binding domain"/>
    <property type="match status" value="1"/>
</dbReference>
<dbReference type="SMR" id="Q59I45"/>
<evidence type="ECO:0000256" key="4">
    <source>
        <dbReference type="ARBA" id="ARBA00012173"/>
    </source>
</evidence>
<comment type="cofactor">
    <cofactor evidence="1">
        <name>FAD</name>
        <dbReference type="ChEBI" id="CHEBI:57692"/>
    </cofactor>
</comment>
<comment type="pathway">
    <text evidence="2">Cofactor biosynthesis; NAD(+) biosynthesis; iminoaspartate from L-aspartate (oxidase route): step 1/1.</text>
</comment>
<gene>
    <name evidence="12" type="primary">caa67</name>
</gene>
<dbReference type="GO" id="GO:0008734">
    <property type="term" value="F:L-aspartate oxidase activity"/>
    <property type="evidence" value="ECO:0007669"/>
    <property type="project" value="UniProtKB-EC"/>
</dbReference>
<evidence type="ECO:0000256" key="1">
    <source>
        <dbReference type="ARBA" id="ARBA00001974"/>
    </source>
</evidence>
<keyword evidence="6" id="KW-0662">Pyridine nucleotide biosynthesis</keyword>
<dbReference type="EMBL" id="AB196962">
    <property type="protein sequence ID" value="BAD91550.1"/>
    <property type="molecule type" value="Genomic_DNA"/>
</dbReference>
<keyword evidence="5" id="KW-0285">Flavoprotein</keyword>
<evidence type="ECO:0000256" key="8">
    <source>
        <dbReference type="ARBA" id="ARBA00023002"/>
    </source>
</evidence>
<dbReference type="PRINTS" id="PR00368">
    <property type="entry name" value="FADPNR"/>
</dbReference>
<dbReference type="Pfam" id="PF02910">
    <property type="entry name" value="Succ_DH_flav_C"/>
    <property type="match status" value="1"/>
</dbReference>
<dbReference type="EC" id="1.4.3.16" evidence="4"/>